<dbReference type="RefSeq" id="WP_110124937.1">
    <property type="nucleotide sequence ID" value="NZ_QHLY01000003.1"/>
</dbReference>
<comment type="similarity">
    <text evidence="2">Belongs to the class-V pyridoxal-phosphate-dependent aminotransferase family.</text>
</comment>
<dbReference type="Proteomes" id="UP000246722">
    <property type="component" value="Unassembled WGS sequence"/>
</dbReference>
<dbReference type="OrthoDB" id="9766472at2"/>
<dbReference type="PIRSF" id="PIRSF000524">
    <property type="entry name" value="SPT"/>
    <property type="match status" value="1"/>
</dbReference>
<dbReference type="Pfam" id="PF00266">
    <property type="entry name" value="Aminotran_5"/>
    <property type="match status" value="1"/>
</dbReference>
<name>A0A318A5D4_9MICO</name>
<dbReference type="InterPro" id="IPR024169">
    <property type="entry name" value="SP_NH2Trfase/AEP_transaminase"/>
</dbReference>
<evidence type="ECO:0000256" key="4">
    <source>
        <dbReference type="ARBA" id="ARBA00022679"/>
    </source>
</evidence>
<sequence>MTWSPLLNPPEFPAPEYDRLGSRLGAVLETANDVVVVPGEAIVALEAVATDLGAPGYPVLNVVTSPYGKLFGQWLESSGSSVLNLFSTPGLPVTIADIEEAVDRFSPRAIAIVHGEAASGIVNPLAEIAGFARSRGLLTIVDAVASVGAEPLPVDDWGLDIVVIGPQKALLGPAGISAVAVSQTGWAALAANAAPRADLSSVSLVDIKRDWLDSDRSVIPGTPAPLELWALDAALARFEAIGLQESINAHQTAKRAVRAMVRSLGLELWAADDDASALTTTVVVPVGIDPRDLARTARGSFGALVSTGVGPGAERLVRVNHTAVAASFGSVAANVVGLLAALRRHGFAGPDRGALDAVVAAYAAAP</sequence>
<dbReference type="InterPro" id="IPR015422">
    <property type="entry name" value="PyrdxlP-dep_Trfase_small"/>
</dbReference>
<evidence type="ECO:0000256" key="5">
    <source>
        <dbReference type="ARBA" id="ARBA00022898"/>
    </source>
</evidence>
<evidence type="ECO:0000256" key="2">
    <source>
        <dbReference type="ARBA" id="ARBA00009236"/>
    </source>
</evidence>
<keyword evidence="4 8" id="KW-0808">Transferase</keyword>
<accession>A0A318A5D4</accession>
<dbReference type="InterPro" id="IPR015424">
    <property type="entry name" value="PyrdxlP-dep_Trfase"/>
</dbReference>
<dbReference type="PANTHER" id="PTHR21152">
    <property type="entry name" value="AMINOTRANSFERASE CLASS V"/>
    <property type="match status" value="1"/>
</dbReference>
<dbReference type="SUPFAM" id="SSF53383">
    <property type="entry name" value="PLP-dependent transferases"/>
    <property type="match status" value="1"/>
</dbReference>
<dbReference type="GO" id="GO:0004760">
    <property type="term" value="F:L-serine-pyruvate transaminase activity"/>
    <property type="evidence" value="ECO:0007669"/>
    <property type="project" value="TreeGrafter"/>
</dbReference>
<dbReference type="InterPro" id="IPR015421">
    <property type="entry name" value="PyrdxlP-dep_Trfase_major"/>
</dbReference>
<dbReference type="GO" id="GO:0008453">
    <property type="term" value="F:alanine-glyoxylate transaminase activity"/>
    <property type="evidence" value="ECO:0007669"/>
    <property type="project" value="TreeGrafter"/>
</dbReference>
<feature type="domain" description="Aminotransferase class V" evidence="7">
    <location>
        <begin position="93"/>
        <end position="309"/>
    </location>
</feature>
<keyword evidence="9" id="KW-1185">Reference proteome</keyword>
<keyword evidence="5 6" id="KW-0663">Pyridoxal phosphate</keyword>
<comment type="cofactor">
    <cofactor evidence="1 6">
        <name>pyridoxal 5'-phosphate</name>
        <dbReference type="ChEBI" id="CHEBI:597326"/>
    </cofactor>
</comment>
<evidence type="ECO:0000259" key="7">
    <source>
        <dbReference type="Pfam" id="PF00266"/>
    </source>
</evidence>
<dbReference type="Gene3D" id="3.40.640.10">
    <property type="entry name" value="Type I PLP-dependent aspartate aminotransferase-like (Major domain)"/>
    <property type="match status" value="1"/>
</dbReference>
<dbReference type="AlphaFoldDB" id="A0A318A5D4"/>
<evidence type="ECO:0000313" key="9">
    <source>
        <dbReference type="Proteomes" id="UP000246722"/>
    </source>
</evidence>
<keyword evidence="3 8" id="KW-0032">Aminotransferase</keyword>
<feature type="modified residue" description="N6-(pyridoxal phosphate)lysine" evidence="6">
    <location>
        <position position="168"/>
    </location>
</feature>
<dbReference type="PANTHER" id="PTHR21152:SF24">
    <property type="entry name" value="ALANINE--GLYOXYLATE AMINOTRANSFERASE 1"/>
    <property type="match status" value="1"/>
</dbReference>
<evidence type="ECO:0000313" key="8">
    <source>
        <dbReference type="EMBL" id="PXA73261.1"/>
    </source>
</evidence>
<comment type="caution">
    <text evidence="8">The sequence shown here is derived from an EMBL/GenBank/DDBJ whole genome shotgun (WGS) entry which is preliminary data.</text>
</comment>
<gene>
    <name evidence="8" type="ORF">CTB96_00430</name>
</gene>
<reference evidence="8 9" key="1">
    <citation type="submission" date="2018-05" db="EMBL/GenBank/DDBJ databases">
        <title>Genetic diversity of glacier-inhabiting Cryobacterium bacteria in China and description of Cryobacterium mengkeensis sp. nov. and Arthrobacter glacialis sp. nov.</title>
        <authorList>
            <person name="Liu Q."/>
            <person name="Xin Y.-H."/>
        </authorList>
    </citation>
    <scope>NUCLEOTIDE SEQUENCE [LARGE SCALE GENOMIC DNA]</scope>
    <source>
        <strain evidence="8 9">SK-1</strain>
    </source>
</reference>
<organism evidence="8 9">
    <name type="scientific">Cryobacterium arcticum</name>
    <dbReference type="NCBI Taxonomy" id="670052"/>
    <lineage>
        <taxon>Bacteria</taxon>
        <taxon>Bacillati</taxon>
        <taxon>Actinomycetota</taxon>
        <taxon>Actinomycetes</taxon>
        <taxon>Micrococcales</taxon>
        <taxon>Microbacteriaceae</taxon>
        <taxon>Cryobacterium</taxon>
    </lineage>
</organism>
<dbReference type="Gene3D" id="3.90.1150.10">
    <property type="entry name" value="Aspartate Aminotransferase, domain 1"/>
    <property type="match status" value="1"/>
</dbReference>
<dbReference type="InterPro" id="IPR000192">
    <property type="entry name" value="Aminotrans_V_dom"/>
</dbReference>
<evidence type="ECO:0000256" key="1">
    <source>
        <dbReference type="ARBA" id="ARBA00001933"/>
    </source>
</evidence>
<evidence type="ECO:0000256" key="3">
    <source>
        <dbReference type="ARBA" id="ARBA00022576"/>
    </source>
</evidence>
<proteinExistence type="inferred from homology"/>
<dbReference type="EMBL" id="QHLY01000003">
    <property type="protein sequence ID" value="PXA73261.1"/>
    <property type="molecule type" value="Genomic_DNA"/>
</dbReference>
<dbReference type="GO" id="GO:0019265">
    <property type="term" value="P:glycine biosynthetic process, by transamination of glyoxylate"/>
    <property type="evidence" value="ECO:0007669"/>
    <property type="project" value="TreeGrafter"/>
</dbReference>
<evidence type="ECO:0000256" key="6">
    <source>
        <dbReference type="PIRSR" id="PIRSR000524-50"/>
    </source>
</evidence>
<protein>
    <submittedName>
        <fullName evidence="8">Aspartate aminotransferase</fullName>
    </submittedName>
</protein>